<dbReference type="InterPro" id="IPR006176">
    <property type="entry name" value="3-OHacyl-CoA_DH_NAD-bd"/>
</dbReference>
<dbReference type="EMBL" id="BAABET010000004">
    <property type="protein sequence ID" value="GAA4312828.1"/>
    <property type="molecule type" value="Genomic_DNA"/>
</dbReference>
<dbReference type="Proteomes" id="UP001501115">
    <property type="component" value="Unassembled WGS sequence"/>
</dbReference>
<dbReference type="Pfam" id="PF02737">
    <property type="entry name" value="3HCDH_N"/>
    <property type="match status" value="1"/>
</dbReference>
<feature type="domain" description="3-hydroxyacyl-CoA dehydrogenase NAD binding" evidence="2">
    <location>
        <begin position="14"/>
        <end position="62"/>
    </location>
</feature>
<evidence type="ECO:0000259" key="2">
    <source>
        <dbReference type="Pfam" id="PF02737"/>
    </source>
</evidence>
<dbReference type="RefSeq" id="WP_345662293.1">
    <property type="nucleotide sequence ID" value="NZ_BAABET010000004.1"/>
</dbReference>
<dbReference type="Gene3D" id="3.40.50.720">
    <property type="entry name" value="NAD(P)-binding Rossmann-like Domain"/>
    <property type="match status" value="1"/>
</dbReference>
<gene>
    <name evidence="3" type="ORF">GCM10023086_33540</name>
</gene>
<name>A0ABP8FX79_9ACTN</name>
<feature type="region of interest" description="Disordered" evidence="1">
    <location>
        <begin position="57"/>
        <end position="92"/>
    </location>
</feature>
<evidence type="ECO:0000313" key="4">
    <source>
        <dbReference type="Proteomes" id="UP001501115"/>
    </source>
</evidence>
<evidence type="ECO:0000313" key="3">
    <source>
        <dbReference type="EMBL" id="GAA4312828.1"/>
    </source>
</evidence>
<proteinExistence type="predicted"/>
<keyword evidence="4" id="KW-1185">Reference proteome</keyword>
<accession>A0ABP8FX79</accession>
<comment type="caution">
    <text evidence="3">The sequence shown here is derived from an EMBL/GenBank/DDBJ whole genome shotgun (WGS) entry which is preliminary data.</text>
</comment>
<sequence>MAASAVESALAAGYRHVEATADRQFVVEAIRGDETAKVELFAALDAIMEDPDAILATNTSSPRLTPGSPGRGPSVQQAGGGAASFYGRAPRL</sequence>
<organism evidence="3 4">
    <name type="scientific">Streptomyces venetus</name>
    <dbReference type="NCBI Taxonomy" id="1701086"/>
    <lineage>
        <taxon>Bacteria</taxon>
        <taxon>Bacillati</taxon>
        <taxon>Actinomycetota</taxon>
        <taxon>Actinomycetes</taxon>
        <taxon>Kitasatosporales</taxon>
        <taxon>Streptomycetaceae</taxon>
        <taxon>Streptomyces</taxon>
    </lineage>
</organism>
<evidence type="ECO:0000256" key="1">
    <source>
        <dbReference type="SAM" id="MobiDB-lite"/>
    </source>
</evidence>
<protein>
    <recommendedName>
        <fullName evidence="2">3-hydroxyacyl-CoA dehydrogenase NAD binding domain-containing protein</fullName>
    </recommendedName>
</protein>
<reference evidence="4" key="1">
    <citation type="journal article" date="2019" name="Int. J. Syst. Evol. Microbiol.">
        <title>The Global Catalogue of Microorganisms (GCM) 10K type strain sequencing project: providing services to taxonomists for standard genome sequencing and annotation.</title>
        <authorList>
            <consortium name="The Broad Institute Genomics Platform"/>
            <consortium name="The Broad Institute Genome Sequencing Center for Infectious Disease"/>
            <person name="Wu L."/>
            <person name="Ma J."/>
        </authorList>
    </citation>
    <scope>NUCLEOTIDE SEQUENCE [LARGE SCALE GENOMIC DNA]</scope>
    <source>
        <strain evidence="4">JCM 31290</strain>
    </source>
</reference>